<gene>
    <name evidence="2" type="ORF">K3152_01250</name>
</gene>
<dbReference type="RefSeq" id="WP_221572287.1">
    <property type="nucleotide sequence ID" value="NZ_JAIGNK010000001.1"/>
</dbReference>
<evidence type="ECO:0000256" key="1">
    <source>
        <dbReference type="SAM" id="Phobius"/>
    </source>
</evidence>
<dbReference type="EMBL" id="JAIGNK010000001">
    <property type="protein sequence ID" value="MBX7456865.1"/>
    <property type="molecule type" value="Genomic_DNA"/>
</dbReference>
<evidence type="ECO:0000313" key="2">
    <source>
        <dbReference type="EMBL" id="MBX7456865.1"/>
    </source>
</evidence>
<sequence length="230" mass="26011">MVAKDEDGLQKVPKRAPLFGWGAFATAVYLLALALTGSQFEVGILDLKPNELGDFLAGAFSPLAFLWLVLGFLQQGQELRIQAIELNNAVEQSRQLVDVTRSQLDLDRQSVALTFEKEKELRAPQFRLSGGVTMISGNDVKFKYTITNVGGECTDIVLYRRDAEGPMKELRKVDHLRKDSNFEVSLRLDVNKYPSWQFVLQYKDEDGQAHQRSSNVQYEVQGAKHDVRFQ</sequence>
<name>A0ABS7IXS5_9SPHN</name>
<organism evidence="2 3">
    <name type="scientific">Qipengyuania polymorpha</name>
    <dbReference type="NCBI Taxonomy" id="2867234"/>
    <lineage>
        <taxon>Bacteria</taxon>
        <taxon>Pseudomonadati</taxon>
        <taxon>Pseudomonadota</taxon>
        <taxon>Alphaproteobacteria</taxon>
        <taxon>Sphingomonadales</taxon>
        <taxon>Erythrobacteraceae</taxon>
        <taxon>Qipengyuania</taxon>
    </lineage>
</organism>
<comment type="caution">
    <text evidence="2">The sequence shown here is derived from an EMBL/GenBank/DDBJ whole genome shotgun (WGS) entry which is preliminary data.</text>
</comment>
<accession>A0ABS7IXS5</accession>
<reference evidence="2 3" key="1">
    <citation type="submission" date="2021-08" db="EMBL/GenBank/DDBJ databases">
        <title>Comparative Genomics Analysis of the Genus Qipengyuania Reveals Extensive Genetic Diversity and Metabolic Versatility, Including the Description of Fifteen Novel Species.</title>
        <authorList>
            <person name="Liu Y."/>
        </authorList>
    </citation>
    <scope>NUCLEOTIDE SEQUENCE [LARGE SCALE GENOMIC DNA]</scope>
    <source>
        <strain evidence="2 3">1NDH17</strain>
    </source>
</reference>
<dbReference type="Proteomes" id="UP000783253">
    <property type="component" value="Unassembled WGS sequence"/>
</dbReference>
<keyword evidence="1" id="KW-1133">Transmembrane helix</keyword>
<feature type="transmembrane region" description="Helical" evidence="1">
    <location>
        <begin position="55"/>
        <end position="73"/>
    </location>
</feature>
<proteinExistence type="predicted"/>
<evidence type="ECO:0008006" key="4">
    <source>
        <dbReference type="Google" id="ProtNLM"/>
    </source>
</evidence>
<protein>
    <recommendedName>
        <fullName evidence="4">DUF3426 domain-containing protein</fullName>
    </recommendedName>
</protein>
<keyword evidence="3" id="KW-1185">Reference proteome</keyword>
<feature type="transmembrane region" description="Helical" evidence="1">
    <location>
        <begin position="18"/>
        <end position="35"/>
    </location>
</feature>
<keyword evidence="1" id="KW-0472">Membrane</keyword>
<evidence type="ECO:0000313" key="3">
    <source>
        <dbReference type="Proteomes" id="UP000783253"/>
    </source>
</evidence>
<keyword evidence="1" id="KW-0812">Transmembrane</keyword>